<evidence type="ECO:0000256" key="4">
    <source>
        <dbReference type="SAM" id="Coils"/>
    </source>
</evidence>
<evidence type="ECO:0000313" key="7">
    <source>
        <dbReference type="EMBL" id="KAJ2001582.1"/>
    </source>
</evidence>
<evidence type="ECO:0000256" key="2">
    <source>
        <dbReference type="ARBA" id="ARBA00023242"/>
    </source>
</evidence>
<dbReference type="InterPro" id="IPR028941">
    <property type="entry name" value="WHIM2_dom"/>
</dbReference>
<evidence type="ECO:0000256" key="1">
    <source>
        <dbReference type="ARBA" id="ARBA00004123"/>
    </source>
</evidence>
<organism evidence="7 8">
    <name type="scientific">Coemansia thaxteri</name>
    <dbReference type="NCBI Taxonomy" id="2663907"/>
    <lineage>
        <taxon>Eukaryota</taxon>
        <taxon>Fungi</taxon>
        <taxon>Fungi incertae sedis</taxon>
        <taxon>Zoopagomycota</taxon>
        <taxon>Kickxellomycotina</taxon>
        <taxon>Kickxellomycetes</taxon>
        <taxon>Kickxellales</taxon>
        <taxon>Kickxellaceae</taxon>
        <taxon>Coemansia</taxon>
    </lineage>
</organism>
<feature type="region of interest" description="Disordered" evidence="5">
    <location>
        <begin position="862"/>
        <end position="906"/>
    </location>
</feature>
<dbReference type="AlphaFoldDB" id="A0A9W8EE07"/>
<dbReference type="OrthoDB" id="332390at2759"/>
<dbReference type="Proteomes" id="UP001150907">
    <property type="component" value="Unassembled WGS sequence"/>
</dbReference>
<gene>
    <name evidence="7" type="ORF">H4R26_004058</name>
</gene>
<feature type="compositionally biased region" description="Low complexity" evidence="5">
    <location>
        <begin position="862"/>
        <end position="894"/>
    </location>
</feature>
<dbReference type="GO" id="GO:0000785">
    <property type="term" value="C:chromatin"/>
    <property type="evidence" value="ECO:0007669"/>
    <property type="project" value="UniProtKB-ARBA"/>
</dbReference>
<dbReference type="Pfam" id="PF15613">
    <property type="entry name" value="WSD"/>
    <property type="match status" value="1"/>
</dbReference>
<dbReference type="EMBL" id="JANBQF010000389">
    <property type="protein sequence ID" value="KAJ2001582.1"/>
    <property type="molecule type" value="Genomic_DNA"/>
</dbReference>
<dbReference type="Pfam" id="PF02791">
    <property type="entry name" value="DDT"/>
    <property type="match status" value="1"/>
</dbReference>
<feature type="domain" description="WAC" evidence="6">
    <location>
        <begin position="30"/>
        <end position="138"/>
    </location>
</feature>
<evidence type="ECO:0000256" key="3">
    <source>
        <dbReference type="PROSITE-ProRule" id="PRU00475"/>
    </source>
</evidence>
<dbReference type="Pfam" id="PF10537">
    <property type="entry name" value="WAC_Acf1_DNA_bd"/>
    <property type="match status" value="1"/>
</dbReference>
<feature type="coiled-coil region" evidence="4">
    <location>
        <begin position="342"/>
        <end position="371"/>
    </location>
</feature>
<accession>A0A9W8EE07</accession>
<keyword evidence="8" id="KW-1185">Reference proteome</keyword>
<reference evidence="7" key="1">
    <citation type="submission" date="2022-07" db="EMBL/GenBank/DDBJ databases">
        <title>Phylogenomic reconstructions and comparative analyses of Kickxellomycotina fungi.</title>
        <authorList>
            <person name="Reynolds N.K."/>
            <person name="Stajich J.E."/>
            <person name="Barry K."/>
            <person name="Grigoriev I.V."/>
            <person name="Crous P."/>
            <person name="Smith M.E."/>
        </authorList>
    </citation>
    <scope>NUCLEOTIDE SEQUENCE</scope>
    <source>
        <strain evidence="7">IMI 214461</strain>
    </source>
</reference>
<dbReference type="PANTHER" id="PTHR32075:SF6">
    <property type="entry name" value="ISWI CHROMATIN-REMODELING COMPLEX SUBUNIT YPL216W-RELATED"/>
    <property type="match status" value="1"/>
</dbReference>
<dbReference type="GO" id="GO:0031509">
    <property type="term" value="P:subtelomeric heterochromatin formation"/>
    <property type="evidence" value="ECO:0007669"/>
    <property type="project" value="TreeGrafter"/>
</dbReference>
<comment type="subcellular location">
    <subcellularLocation>
        <location evidence="1 3">Nucleus</location>
    </subcellularLocation>
</comment>
<dbReference type="GO" id="GO:0000781">
    <property type="term" value="C:chromosome, telomeric region"/>
    <property type="evidence" value="ECO:0007669"/>
    <property type="project" value="GOC"/>
</dbReference>
<dbReference type="PROSITE" id="PS51136">
    <property type="entry name" value="WAC"/>
    <property type="match status" value="1"/>
</dbReference>
<name>A0A9W8EE07_9FUNG</name>
<feature type="compositionally biased region" description="Basic and acidic residues" evidence="5">
    <location>
        <begin position="622"/>
        <end position="631"/>
    </location>
</feature>
<keyword evidence="4" id="KW-0175">Coiled coil</keyword>
<evidence type="ECO:0000256" key="5">
    <source>
        <dbReference type="SAM" id="MobiDB-lite"/>
    </source>
</evidence>
<evidence type="ECO:0000313" key="8">
    <source>
        <dbReference type="Proteomes" id="UP001150907"/>
    </source>
</evidence>
<feature type="compositionally biased region" description="Low complexity" evidence="5">
    <location>
        <begin position="605"/>
        <end position="620"/>
    </location>
</feature>
<sequence length="925" mass="101880">MPLLNGQRVNTAAAGLAAECMRGQQPKQAVTGWRIRFTGEEFSDYEKYLERMTLYRKRQWTCSETGQTGLSFEQAQLSERAAQHRSTGIGFSDMLICEMLTFLSQSTLPISMAVDALYYRFQYDFFNGEHIDVRYPGTNGAMYECFVVGMGPLSHVEQDIESEDVPETTRIAIERLGEAASFIVAYEQRKRRLYTVRLYDVDGKAIDGSDISVPASELSRSRNMFTKVSLRQFLDGNMQREARPGSPWVVGAEWRERFRIPFMYGGEARQLRTSRGVRRVMAAETAPAEHSTPVPSLPPAPADPYADERQLAVKMYRKVPMDDLDLLQLKHVKWGKGVVWALRRKKQRLDKKNSVEEAEEEEEEEEDLRHMWPVPSSEWQVPLGLVSRMLSVYMFVSCFSAPLGLQTYSLDYFESSLVHQEQREEDAPRLCSVYRETMAALLNSLIDDRQASGLAPGVGARIEAMEREFGSDGECMDEDVLAAGMAELAVERLGVAGLRRAARTWAQTGRLALERAAWGLAGWVGEARFAYAGELGGVWRALCAGSSVEQALGSVDARLAVLEALVSESASNTRMRAFLDACSEQAAELKRERLEARRELKRAAESAAELPAEGAGEPSESLSREETRRAADAAAQSQRDRRRLGEVERVQARRVAAADRELRRCNVARLAPLGTDRFLNRYYFIDGVAGCPAVGANCGRVLVQPPDAREQADALAAQPALVAAAWALAMPRAWTGGLAVPRPDQELRSGEAGGDEEGAGLARAGHLWAYYAAPTQIDALRRWLDPRGRREAALLAELDLQQSAVAASLRRRCVALEQAHAARAAQREAIGDQITMAAEGGDEVTQLQNELARIDAAPMPRLPAAPDAAASPASASASCSSSRASSAEPVASVSRRGRRPKARVAARGTTYMDGFLGYANTRSPQ</sequence>
<evidence type="ECO:0000259" key="6">
    <source>
        <dbReference type="PROSITE" id="PS51136"/>
    </source>
</evidence>
<protein>
    <recommendedName>
        <fullName evidence="6">WAC domain-containing protein</fullName>
    </recommendedName>
</protein>
<dbReference type="PANTHER" id="PTHR32075">
    <property type="entry name" value="ISWI CHROMATIN-REMODELING COMPLEX SUBUNIT YPL216W-RELATED"/>
    <property type="match status" value="1"/>
</dbReference>
<dbReference type="InterPro" id="IPR013136">
    <property type="entry name" value="WSTF_Acf1_Cbp146"/>
</dbReference>
<dbReference type="InterPro" id="IPR018501">
    <property type="entry name" value="DDT_dom"/>
</dbReference>
<dbReference type="GO" id="GO:0005634">
    <property type="term" value="C:nucleus"/>
    <property type="evidence" value="ECO:0007669"/>
    <property type="project" value="UniProtKB-SubCell"/>
</dbReference>
<keyword evidence="2 3" id="KW-0539">Nucleus</keyword>
<comment type="caution">
    <text evidence="7">The sequence shown here is derived from an EMBL/GenBank/DDBJ whole genome shotgun (WGS) entry which is preliminary data.</text>
</comment>
<feature type="region of interest" description="Disordered" evidence="5">
    <location>
        <begin position="605"/>
        <end position="643"/>
    </location>
</feature>
<proteinExistence type="predicted"/>
<feature type="compositionally biased region" description="Basic residues" evidence="5">
    <location>
        <begin position="895"/>
        <end position="904"/>
    </location>
</feature>